<keyword evidence="1" id="KW-0813">Transport</keyword>
<evidence type="ECO:0000313" key="3">
    <source>
        <dbReference type="Proteomes" id="UP000565078"/>
    </source>
</evidence>
<keyword evidence="1" id="KW-0812">Transmembrane</keyword>
<dbReference type="PANTHER" id="PTHR34300:SF2">
    <property type="entry name" value="QUEUOSINE PRECURSOR TRANSPORTER-RELATED"/>
    <property type="match status" value="1"/>
</dbReference>
<reference evidence="3" key="1">
    <citation type="journal article" date="2020" name="bioRxiv">
        <title>A rank-normalized archaeal taxonomy based on genome phylogeny resolves widespread incomplete and uneven classifications.</title>
        <authorList>
            <person name="Rinke C."/>
            <person name="Chuvochina M."/>
            <person name="Mussig A.J."/>
            <person name="Chaumeil P.-A."/>
            <person name="Waite D.W."/>
            <person name="Whitman W.B."/>
            <person name="Parks D.H."/>
            <person name="Hugenholtz P."/>
        </authorList>
    </citation>
    <scope>NUCLEOTIDE SEQUENCE [LARGE SCALE GENOMIC DNA]</scope>
</reference>
<evidence type="ECO:0000256" key="1">
    <source>
        <dbReference type="HAMAP-Rule" id="MF_02088"/>
    </source>
</evidence>
<gene>
    <name evidence="2" type="ORF">HA254_02685</name>
</gene>
<organism evidence="2 3">
    <name type="scientific">Candidatus Iainarchaeum sp</name>
    <dbReference type="NCBI Taxonomy" id="3101447"/>
    <lineage>
        <taxon>Archaea</taxon>
        <taxon>Candidatus Iainarchaeota</taxon>
        <taxon>Candidatus Iainarchaeia</taxon>
        <taxon>Candidatus Iainarchaeales</taxon>
        <taxon>Candidatus Iainarchaeaceae</taxon>
        <taxon>Candidatus Iainarchaeum</taxon>
    </lineage>
</organism>
<name>A0A7J4IZ30_9ARCH</name>
<comment type="caution">
    <text evidence="2">The sequence shown here is derived from an EMBL/GenBank/DDBJ whole genome shotgun (WGS) entry which is preliminary data.</text>
</comment>
<dbReference type="EMBL" id="DUGC01000046">
    <property type="protein sequence ID" value="HIH09555.1"/>
    <property type="molecule type" value="Genomic_DNA"/>
</dbReference>
<feature type="transmembrane region" description="Helical" evidence="1">
    <location>
        <begin position="123"/>
        <end position="142"/>
    </location>
</feature>
<proteinExistence type="inferred from homology"/>
<evidence type="ECO:0000313" key="2">
    <source>
        <dbReference type="EMBL" id="HIH09555.1"/>
    </source>
</evidence>
<comment type="subcellular location">
    <subcellularLocation>
        <location evidence="1">Cell membrane</location>
        <topology evidence="1">Multi-pass membrane protein</topology>
    </subcellularLocation>
</comment>
<dbReference type="Pfam" id="PF02592">
    <property type="entry name" value="Vut_1"/>
    <property type="match status" value="1"/>
</dbReference>
<protein>
    <recommendedName>
        <fullName evidence="1">Probable queuosine precursor transporter</fullName>
        <shortName evidence="1">Q precursor transporter</shortName>
    </recommendedName>
</protein>
<sequence>MMLGRLTEKFKSLEFRTSLFVSVFIAAVIMSNVLGSKIAAITVFGILIQFSVGLIPFFFTFFILDAINEVHGREKTREVIWTGVLVLAFVSVVTALSVMMPFAARSWLGPDQFNPVFSSGLRIIIASIIAFATADLNDAFVYHRLREMLKGKFLWLRSNVSNFAGQTIDTFVFMFLAFFNFFGLLGGYDAAYVVTLALPYLFLKFALSLVNTPFVYAAVRWLGGK</sequence>
<comment type="similarity">
    <text evidence="1">Belongs to the vitamin uptake transporter (VUT/ECF) (TC 2.A.88) family. Q precursor transporter subfamily.</text>
</comment>
<dbReference type="AlphaFoldDB" id="A0A7J4IZ30"/>
<keyword evidence="1" id="KW-1003">Cell membrane</keyword>
<dbReference type="NCBIfam" id="TIGR00697">
    <property type="entry name" value="queuosine precursor transporter"/>
    <property type="match status" value="1"/>
</dbReference>
<feature type="transmembrane region" description="Helical" evidence="1">
    <location>
        <begin position="79"/>
        <end position="103"/>
    </location>
</feature>
<dbReference type="InterPro" id="IPR003744">
    <property type="entry name" value="YhhQ"/>
</dbReference>
<dbReference type="HAMAP" id="MF_02088">
    <property type="entry name" value="Q_prec_transport"/>
    <property type="match status" value="1"/>
</dbReference>
<keyword evidence="1" id="KW-0472">Membrane</keyword>
<feature type="transmembrane region" description="Helical" evidence="1">
    <location>
        <begin position="197"/>
        <end position="219"/>
    </location>
</feature>
<dbReference type="Proteomes" id="UP000565078">
    <property type="component" value="Unassembled WGS sequence"/>
</dbReference>
<feature type="transmembrane region" description="Helical" evidence="1">
    <location>
        <begin position="45"/>
        <end position="67"/>
    </location>
</feature>
<comment type="function">
    <text evidence="1">Involved in the import of queuosine (Q) precursors, required for Q precursor salvage.</text>
</comment>
<feature type="transmembrane region" description="Helical" evidence="1">
    <location>
        <begin position="163"/>
        <end position="185"/>
    </location>
</feature>
<keyword evidence="1" id="KW-1133">Transmembrane helix</keyword>
<accession>A0A7J4IZ30</accession>
<dbReference type="PANTHER" id="PTHR34300">
    <property type="entry name" value="QUEUOSINE PRECURSOR TRANSPORTER-RELATED"/>
    <property type="match status" value="1"/>
</dbReference>
<dbReference type="GO" id="GO:0022857">
    <property type="term" value="F:transmembrane transporter activity"/>
    <property type="evidence" value="ECO:0007669"/>
    <property type="project" value="UniProtKB-UniRule"/>
</dbReference>
<dbReference type="GO" id="GO:0005886">
    <property type="term" value="C:plasma membrane"/>
    <property type="evidence" value="ECO:0007669"/>
    <property type="project" value="UniProtKB-SubCell"/>
</dbReference>